<evidence type="ECO:0000256" key="9">
    <source>
        <dbReference type="RuleBase" id="RU003686"/>
    </source>
</evidence>
<dbReference type="Ensembl" id="ENSSMRT00000028310.1">
    <property type="protein sequence ID" value="ENSSMRP00000024155.1"/>
    <property type="gene ID" value="ENSSMRG00000018747.1"/>
</dbReference>
<evidence type="ECO:0000256" key="6">
    <source>
        <dbReference type="ARBA" id="ARBA00022858"/>
    </source>
</evidence>
<evidence type="ECO:0000313" key="13">
    <source>
        <dbReference type="Proteomes" id="UP000694421"/>
    </source>
</evidence>
<dbReference type="PROSITE" id="PS00263">
    <property type="entry name" value="NATRIURETIC_PEPTIDE"/>
    <property type="match status" value="1"/>
</dbReference>
<keyword evidence="2" id="KW-0840">Vasodilator</keyword>
<feature type="compositionally biased region" description="Basic and acidic residues" evidence="10">
    <location>
        <begin position="68"/>
        <end position="78"/>
    </location>
</feature>
<dbReference type="GO" id="GO:0005576">
    <property type="term" value="C:extracellular region"/>
    <property type="evidence" value="ECO:0007669"/>
    <property type="project" value="UniProtKB-SubCell"/>
</dbReference>
<dbReference type="OMA" id="HDYPNAR"/>
<comment type="similarity">
    <text evidence="9">Belongs to the natriuretic peptide family.</text>
</comment>
<evidence type="ECO:0000256" key="8">
    <source>
        <dbReference type="ARBA" id="ARBA00023157"/>
    </source>
</evidence>
<evidence type="ECO:0000256" key="10">
    <source>
        <dbReference type="SAM" id="MobiDB-lite"/>
    </source>
</evidence>
<feature type="region of interest" description="Disordered" evidence="10">
    <location>
        <begin position="26"/>
        <end position="107"/>
    </location>
</feature>
<feature type="chain" id="PRO_5034659077" description="C-type natriuretic peptide" evidence="11">
    <location>
        <begin position="23"/>
        <end position="122"/>
    </location>
</feature>
<keyword evidence="13" id="KW-1185">Reference proteome</keyword>
<feature type="signal peptide" evidence="11">
    <location>
        <begin position="1"/>
        <end position="22"/>
    </location>
</feature>
<dbReference type="GO" id="GO:0090729">
    <property type="term" value="F:toxin activity"/>
    <property type="evidence" value="ECO:0007669"/>
    <property type="project" value="UniProtKB-KW"/>
</dbReference>
<proteinExistence type="inferred from homology"/>
<reference evidence="12" key="2">
    <citation type="submission" date="2025-09" db="UniProtKB">
        <authorList>
            <consortium name="Ensembl"/>
        </authorList>
    </citation>
    <scope>IDENTIFICATION</scope>
</reference>
<dbReference type="GO" id="GO:0005179">
    <property type="term" value="F:hormone activity"/>
    <property type="evidence" value="ECO:0007669"/>
    <property type="project" value="InterPro"/>
</dbReference>
<dbReference type="InterPro" id="IPR030480">
    <property type="entry name" value="Natr_peptide_CS"/>
</dbReference>
<evidence type="ECO:0008006" key="14">
    <source>
        <dbReference type="Google" id="ProtNLM"/>
    </source>
</evidence>
<dbReference type="GeneTree" id="ENSGT00940000176180"/>
<dbReference type="PRINTS" id="PR00712">
    <property type="entry name" value="BNATPEPTIDE"/>
</dbReference>
<dbReference type="AlphaFoldDB" id="A0A8D0DZK3"/>
<feature type="compositionally biased region" description="Low complexity" evidence="10">
    <location>
        <begin position="34"/>
        <end position="46"/>
    </location>
</feature>
<evidence type="ECO:0000256" key="2">
    <source>
        <dbReference type="ARBA" id="ARBA00022429"/>
    </source>
</evidence>
<dbReference type="InterPro" id="IPR000663">
    <property type="entry name" value="Natr_peptide"/>
</dbReference>
<dbReference type="PRINTS" id="PR00710">
    <property type="entry name" value="NATPEPTIDES"/>
</dbReference>
<keyword evidence="7" id="KW-0382">Hypotensive agent</keyword>
<keyword evidence="5 11" id="KW-0732">Signal</keyword>
<evidence type="ECO:0000256" key="1">
    <source>
        <dbReference type="ARBA" id="ARBA00004613"/>
    </source>
</evidence>
<evidence type="ECO:0000256" key="11">
    <source>
        <dbReference type="SAM" id="SignalP"/>
    </source>
</evidence>
<name>A0A8D0DZK3_SALMN</name>
<comment type="subcellular location">
    <subcellularLocation>
        <location evidence="1 9">Secreted</location>
    </subcellularLocation>
</comment>
<evidence type="ECO:0000256" key="3">
    <source>
        <dbReference type="ARBA" id="ARBA00022525"/>
    </source>
</evidence>
<dbReference type="GO" id="GO:0008217">
    <property type="term" value="P:regulation of blood pressure"/>
    <property type="evidence" value="ECO:0007669"/>
    <property type="project" value="UniProtKB-KW"/>
</dbReference>
<dbReference type="InterPro" id="IPR002408">
    <property type="entry name" value="Natriuretic_peptide_brain"/>
</dbReference>
<dbReference type="Proteomes" id="UP000694421">
    <property type="component" value="Unplaced"/>
</dbReference>
<dbReference type="GO" id="GO:0007168">
    <property type="term" value="P:receptor guanylyl cyclase signaling pathway"/>
    <property type="evidence" value="ECO:0007669"/>
    <property type="project" value="TreeGrafter"/>
</dbReference>
<evidence type="ECO:0000256" key="5">
    <source>
        <dbReference type="ARBA" id="ARBA00022729"/>
    </source>
</evidence>
<keyword evidence="3" id="KW-0964">Secreted</keyword>
<keyword evidence="6 9" id="KW-0838">Vasoactive</keyword>
<dbReference type="SMART" id="SM00183">
    <property type="entry name" value="NAT_PEP"/>
    <property type="match status" value="1"/>
</dbReference>
<dbReference type="GO" id="GO:0042311">
    <property type="term" value="P:vasodilation"/>
    <property type="evidence" value="ECO:0007669"/>
    <property type="project" value="UniProtKB-KW"/>
</dbReference>
<dbReference type="PANTHER" id="PTHR12167">
    <property type="entry name" value="C-TYPE NATRIURETIC PEPTIDE"/>
    <property type="match status" value="1"/>
</dbReference>
<dbReference type="PANTHER" id="PTHR12167:SF2">
    <property type="entry name" value="C-TYPE NATRIURETIC PEPTIDE"/>
    <property type="match status" value="1"/>
</dbReference>
<accession>A0A8D0DZK3</accession>
<evidence type="ECO:0000256" key="4">
    <source>
        <dbReference type="ARBA" id="ARBA00022656"/>
    </source>
</evidence>
<evidence type="ECO:0000256" key="7">
    <source>
        <dbReference type="ARBA" id="ARBA00022924"/>
    </source>
</evidence>
<protein>
    <recommendedName>
        <fullName evidence="14">C-type natriuretic peptide</fullName>
    </recommendedName>
</protein>
<evidence type="ECO:0000313" key="12">
    <source>
        <dbReference type="Ensembl" id="ENSSMRP00000024155.1"/>
    </source>
</evidence>
<keyword evidence="8" id="KW-1015">Disulfide bond</keyword>
<organism evidence="12 13">
    <name type="scientific">Salvator merianae</name>
    <name type="common">Argentine black and white tegu</name>
    <name type="synonym">Tupinambis merianae</name>
    <dbReference type="NCBI Taxonomy" id="96440"/>
    <lineage>
        <taxon>Eukaryota</taxon>
        <taxon>Metazoa</taxon>
        <taxon>Chordata</taxon>
        <taxon>Craniata</taxon>
        <taxon>Vertebrata</taxon>
        <taxon>Euteleostomi</taxon>
        <taxon>Lepidosauria</taxon>
        <taxon>Squamata</taxon>
        <taxon>Bifurcata</taxon>
        <taxon>Unidentata</taxon>
        <taxon>Episquamata</taxon>
        <taxon>Laterata</taxon>
        <taxon>Teiioidea</taxon>
        <taxon>Teiidae</taxon>
        <taxon>Salvator</taxon>
    </lineage>
</organism>
<sequence>MHFSPVVAAGLFLALLAVAMEAKPAPAHLQKVSGRAAAAGPATGAAARGGGAKQEAKKGKGAAATSRLMRDLRTDSKRTRGSWGRMMHPEHQGSRRRKGPAKGPGCFGLKLDRIGAMSGLGC</sequence>
<reference evidence="12" key="1">
    <citation type="submission" date="2025-08" db="UniProtKB">
        <authorList>
            <consortium name="Ensembl"/>
        </authorList>
    </citation>
    <scope>IDENTIFICATION</scope>
</reference>
<dbReference type="GO" id="GO:0006182">
    <property type="term" value="P:cGMP biosynthetic process"/>
    <property type="evidence" value="ECO:0007669"/>
    <property type="project" value="TreeGrafter"/>
</dbReference>
<dbReference type="Pfam" id="PF00212">
    <property type="entry name" value="ANP"/>
    <property type="match status" value="1"/>
</dbReference>
<keyword evidence="4" id="KW-0800">Toxin</keyword>